<reference evidence="1 2" key="1">
    <citation type="submission" date="2023-02" db="EMBL/GenBank/DDBJ databases">
        <title>Pathogen: clinical or host-associated sample.</title>
        <authorList>
            <person name="Hergert J."/>
            <person name="Casey R."/>
            <person name="Wagner J."/>
            <person name="Young E.L."/>
            <person name="Oakeson K.F."/>
        </authorList>
    </citation>
    <scope>NUCLEOTIDE SEQUENCE [LARGE SCALE GENOMIC DNA]</scope>
    <source>
        <strain evidence="1 2">2022CK-00829</strain>
        <plasmid evidence="1 2">unnamed1</plasmid>
    </source>
</reference>
<organism evidence="1 2">
    <name type="scientific">Paenibacillus urinalis</name>
    <dbReference type="NCBI Taxonomy" id="521520"/>
    <lineage>
        <taxon>Bacteria</taxon>
        <taxon>Bacillati</taxon>
        <taxon>Bacillota</taxon>
        <taxon>Bacilli</taxon>
        <taxon>Bacillales</taxon>
        <taxon>Paenibacillaceae</taxon>
        <taxon>Paenibacillus</taxon>
    </lineage>
</organism>
<evidence type="ECO:0000313" key="1">
    <source>
        <dbReference type="EMBL" id="WDI05209.1"/>
    </source>
</evidence>
<name>A0ABY7XHH3_9BACL</name>
<gene>
    <name evidence="1" type="ORF">PUW25_25715</name>
</gene>
<keyword evidence="1" id="KW-0614">Plasmid</keyword>
<accession>A0ABY7XHH3</accession>
<sequence>MPIDGQGDLFDNLIPASREEKPFVSLRREDLLQSSYVISNVLLNVLIKRGIIREDELNDLLDEAWKTYNEQVRLHGNN</sequence>
<dbReference type="EMBL" id="CP118109">
    <property type="protein sequence ID" value="WDI05209.1"/>
    <property type="molecule type" value="Genomic_DNA"/>
</dbReference>
<evidence type="ECO:0000313" key="2">
    <source>
        <dbReference type="Proteomes" id="UP001221519"/>
    </source>
</evidence>
<proteinExistence type="predicted"/>
<keyword evidence="2" id="KW-1185">Reference proteome</keyword>
<dbReference type="Proteomes" id="UP001221519">
    <property type="component" value="Plasmid unnamed1"/>
</dbReference>
<dbReference type="RefSeq" id="WP_047913022.1">
    <property type="nucleotide sequence ID" value="NZ_CP118109.1"/>
</dbReference>
<protein>
    <submittedName>
        <fullName evidence="1">Uncharacterized protein</fullName>
    </submittedName>
</protein>
<geneLocation type="plasmid" evidence="1 2">
    <name>unnamed1</name>
</geneLocation>